<feature type="domain" description="N-acetyltransferase" evidence="1">
    <location>
        <begin position="7"/>
        <end position="160"/>
    </location>
</feature>
<reference evidence="2 3" key="1">
    <citation type="submission" date="2018-04" db="EMBL/GenBank/DDBJ databases">
        <title>Genomic Encyclopedia of Type Strains, Phase IV (KMG-IV): sequencing the most valuable type-strain genomes for metagenomic binning, comparative biology and taxonomic classification.</title>
        <authorList>
            <person name="Goeker M."/>
        </authorList>
    </citation>
    <scope>NUCLEOTIDE SEQUENCE [LARGE SCALE GENOMIC DNA]</scope>
    <source>
        <strain evidence="2 3">DSM 7138</strain>
    </source>
</reference>
<accession>A0A2T5BEW8</accession>
<dbReference type="SUPFAM" id="SSF55729">
    <property type="entry name" value="Acyl-CoA N-acyltransferases (Nat)"/>
    <property type="match status" value="1"/>
</dbReference>
<dbReference type="Pfam" id="PF13527">
    <property type="entry name" value="Acetyltransf_9"/>
    <property type="match status" value="1"/>
</dbReference>
<dbReference type="EMBL" id="PZZZ01000002">
    <property type="protein sequence ID" value="PTM97488.1"/>
    <property type="molecule type" value="Genomic_DNA"/>
</dbReference>
<dbReference type="Proteomes" id="UP000241247">
    <property type="component" value="Unassembled WGS sequence"/>
</dbReference>
<dbReference type="InterPro" id="IPR000182">
    <property type="entry name" value="GNAT_dom"/>
</dbReference>
<dbReference type="InterPro" id="IPR016181">
    <property type="entry name" value="Acyl_CoA_acyltransferase"/>
</dbReference>
<sequence length="297" mass="32295">MSDRSGLVYREDFLGDPAAWAALKDLLEDVFGIDLGPLDRLGGPDPSSLPSAYFDAAGRCVANFTAFSMPLLINGRTVKAAGLQSGAVRTDYRGRGLFRDLVRRTVERCDALGFEAVALYTDKPALYEPHGFEVVPQHRFSGPAPIVPTGSSPSMRRLDLHDAADLALLQRLLRARSPVSQHFAVCGQATMFLINALFLDDLTLSYLPAQDAVIAWRAADNGPFELLDVVAAEVPSLVTILQALGVRPERVEAAFPPDRLDWKGEAVAETVDLQFMVRGKTGLMPSRPGRLSPMAEF</sequence>
<dbReference type="Gene3D" id="3.40.630.30">
    <property type="match status" value="1"/>
</dbReference>
<dbReference type="PROSITE" id="PS51186">
    <property type="entry name" value="GNAT"/>
    <property type="match status" value="1"/>
</dbReference>
<evidence type="ECO:0000313" key="3">
    <source>
        <dbReference type="Proteomes" id="UP000241247"/>
    </source>
</evidence>
<dbReference type="AlphaFoldDB" id="A0A2T5BEW8"/>
<gene>
    <name evidence="2" type="ORF">C7449_102362</name>
</gene>
<proteinExistence type="predicted"/>
<dbReference type="CDD" id="cd04301">
    <property type="entry name" value="NAT_SF"/>
    <property type="match status" value="1"/>
</dbReference>
<protein>
    <submittedName>
        <fullName evidence="2">Acetyltransferase (GNAT) family protein</fullName>
    </submittedName>
</protein>
<dbReference type="GO" id="GO:0016747">
    <property type="term" value="F:acyltransferase activity, transferring groups other than amino-acyl groups"/>
    <property type="evidence" value="ECO:0007669"/>
    <property type="project" value="InterPro"/>
</dbReference>
<comment type="caution">
    <text evidence="2">The sequence shown here is derived from an EMBL/GenBank/DDBJ whole genome shotgun (WGS) entry which is preliminary data.</text>
</comment>
<evidence type="ECO:0000259" key="1">
    <source>
        <dbReference type="PROSITE" id="PS51186"/>
    </source>
</evidence>
<name>A0A2T5BEW8_MYCDI</name>
<dbReference type="OrthoDB" id="8287577at2"/>
<organism evidence="2 3">
    <name type="scientific">Mycoplana dimorpha</name>
    <dbReference type="NCBI Taxonomy" id="28320"/>
    <lineage>
        <taxon>Bacteria</taxon>
        <taxon>Pseudomonadati</taxon>
        <taxon>Pseudomonadota</taxon>
        <taxon>Alphaproteobacteria</taxon>
        <taxon>Hyphomicrobiales</taxon>
        <taxon>Rhizobiaceae</taxon>
        <taxon>Mycoplana</taxon>
    </lineage>
</organism>
<evidence type="ECO:0000313" key="2">
    <source>
        <dbReference type="EMBL" id="PTM97488.1"/>
    </source>
</evidence>
<dbReference type="RefSeq" id="WP_108001759.1">
    <property type="nucleotide sequence ID" value="NZ_JBHEEX010000001.1"/>
</dbReference>
<keyword evidence="3" id="KW-1185">Reference proteome</keyword>
<keyword evidence="2" id="KW-0808">Transferase</keyword>